<dbReference type="PROSITE" id="PS00758">
    <property type="entry name" value="ARGE_DAPE_CPG2_1"/>
    <property type="match status" value="1"/>
</dbReference>
<dbReference type="PANTHER" id="PTHR43808:SF31">
    <property type="entry name" value="N-ACETYL-L-CITRULLINE DEACETYLASE"/>
    <property type="match status" value="1"/>
</dbReference>
<organism evidence="8 9">
    <name type="scientific">Desulfurobacterium atlanticum</name>
    <dbReference type="NCBI Taxonomy" id="240169"/>
    <lineage>
        <taxon>Bacteria</taxon>
        <taxon>Pseudomonadati</taxon>
        <taxon>Aquificota</taxon>
        <taxon>Aquificia</taxon>
        <taxon>Desulfurobacteriales</taxon>
        <taxon>Desulfurobacteriaceae</taxon>
        <taxon>Desulfurobacterium</taxon>
    </lineage>
</organism>
<dbReference type="SUPFAM" id="SSF55031">
    <property type="entry name" value="Bacterial exopeptidase dimerisation domain"/>
    <property type="match status" value="1"/>
</dbReference>
<evidence type="ECO:0000313" key="9">
    <source>
        <dbReference type="Proteomes" id="UP000198405"/>
    </source>
</evidence>
<evidence type="ECO:0000313" key="8">
    <source>
        <dbReference type="EMBL" id="SNR64787.1"/>
    </source>
</evidence>
<gene>
    <name evidence="8" type="ORF">SAMN06265340_10222</name>
</gene>
<dbReference type="PANTHER" id="PTHR43808">
    <property type="entry name" value="ACETYLORNITHINE DEACETYLASE"/>
    <property type="match status" value="1"/>
</dbReference>
<evidence type="ECO:0000259" key="7">
    <source>
        <dbReference type="Pfam" id="PF07687"/>
    </source>
</evidence>
<proteinExistence type="predicted"/>
<evidence type="ECO:0000256" key="4">
    <source>
        <dbReference type="ARBA" id="ARBA00022833"/>
    </source>
</evidence>
<dbReference type="GO" id="GO:0009014">
    <property type="term" value="F:succinyl-diaminopimelate desuccinylase activity"/>
    <property type="evidence" value="ECO:0007669"/>
    <property type="project" value="UniProtKB-UniRule"/>
</dbReference>
<keyword evidence="2" id="KW-0479">Metal-binding</keyword>
<dbReference type="InterPro" id="IPR001261">
    <property type="entry name" value="ArgE/DapE_CS"/>
</dbReference>
<dbReference type="NCBIfam" id="TIGR01900">
    <property type="entry name" value="dapE-gram_pos"/>
    <property type="match status" value="1"/>
</dbReference>
<dbReference type="OrthoDB" id="9792335at2"/>
<dbReference type="Gene3D" id="3.30.70.360">
    <property type="match status" value="1"/>
</dbReference>
<dbReference type="InterPro" id="IPR010174">
    <property type="entry name" value="Succinyl-DAP_deSuclase_DapE"/>
</dbReference>
<feature type="domain" description="Peptidase M20 dimerisation" evidence="7">
    <location>
        <begin position="167"/>
        <end position="264"/>
    </location>
</feature>
<keyword evidence="9" id="KW-1185">Reference proteome</keyword>
<dbReference type="AlphaFoldDB" id="A0A238Y0X2"/>
<dbReference type="Gene3D" id="3.40.630.10">
    <property type="entry name" value="Zn peptidases"/>
    <property type="match status" value="1"/>
</dbReference>
<dbReference type="GO" id="GO:0006526">
    <property type="term" value="P:L-arginine biosynthetic process"/>
    <property type="evidence" value="ECO:0007669"/>
    <property type="project" value="TreeGrafter"/>
</dbReference>
<dbReference type="GO" id="GO:0046872">
    <property type="term" value="F:metal ion binding"/>
    <property type="evidence" value="ECO:0007669"/>
    <property type="project" value="UniProtKB-KW"/>
</dbReference>
<dbReference type="InterPro" id="IPR011650">
    <property type="entry name" value="Peptidase_M20_dimer"/>
</dbReference>
<accession>A0A238Y0X2</accession>
<dbReference type="InterPro" id="IPR002933">
    <property type="entry name" value="Peptidase_M20"/>
</dbReference>
<evidence type="ECO:0000256" key="6">
    <source>
        <dbReference type="NCBIfam" id="TIGR01900"/>
    </source>
</evidence>
<dbReference type="GO" id="GO:0009089">
    <property type="term" value="P:lysine biosynthetic process via diaminopimelate"/>
    <property type="evidence" value="ECO:0007669"/>
    <property type="project" value="UniProtKB-UniRule"/>
</dbReference>
<keyword evidence="3" id="KW-0378">Hydrolase</keyword>
<dbReference type="EMBL" id="FZOB01000002">
    <property type="protein sequence ID" value="SNR64787.1"/>
    <property type="molecule type" value="Genomic_DNA"/>
</dbReference>
<sequence length="356" mass="40380">MEVVEILKKLIEIPSVYGNEKEIADFCEEFMKDKNPSLTVNRTGNTLLAYKKLNEGKPTIALVGHLDTVPGINEFTNKIIDGKLHGLGASDMKGGDAVILKIAGDYALKESPYNLIFLLYEKEEGPYLESGLIPLFEKFKDILKKINLAIILEPTDNTVQVGCLGVIHCGMVFKGKRAHSARPWQGENAIHKGWKLLKLLSEKKPKKYTFFGLDYYEVINATMVEFTGGRNIIPDSFTININYRFAPSKTVEEAQRELENLGKEVGVEKFEWRDLSPSGKVCLDNPILSRFIEKYNLKVEPKQAWTDVARFSQWNIDAVNFGPGQPSQAHQKNEYIELKKLKENYKILSNFLFPTK</sequence>
<dbReference type="InterPro" id="IPR036264">
    <property type="entry name" value="Bact_exopeptidase_dim_dom"/>
</dbReference>
<dbReference type="EC" id="3.5.1.18" evidence="6"/>
<dbReference type="Proteomes" id="UP000198405">
    <property type="component" value="Unassembled WGS sequence"/>
</dbReference>
<dbReference type="Pfam" id="PF01546">
    <property type="entry name" value="Peptidase_M20"/>
    <property type="match status" value="1"/>
</dbReference>
<dbReference type="SUPFAM" id="SSF53187">
    <property type="entry name" value="Zn-dependent exopeptidases"/>
    <property type="match status" value="1"/>
</dbReference>
<dbReference type="RefSeq" id="WP_089322378.1">
    <property type="nucleotide sequence ID" value="NZ_FZOB01000002.1"/>
</dbReference>
<evidence type="ECO:0000256" key="5">
    <source>
        <dbReference type="ARBA" id="ARBA00023285"/>
    </source>
</evidence>
<evidence type="ECO:0000256" key="3">
    <source>
        <dbReference type="ARBA" id="ARBA00022801"/>
    </source>
</evidence>
<dbReference type="GO" id="GO:0008777">
    <property type="term" value="F:acetylornithine deacetylase activity"/>
    <property type="evidence" value="ECO:0007669"/>
    <property type="project" value="TreeGrafter"/>
</dbReference>
<evidence type="ECO:0000256" key="2">
    <source>
        <dbReference type="ARBA" id="ARBA00022723"/>
    </source>
</evidence>
<evidence type="ECO:0000256" key="1">
    <source>
        <dbReference type="ARBA" id="ARBA00001947"/>
    </source>
</evidence>
<comment type="cofactor">
    <cofactor evidence="1">
        <name>Zn(2+)</name>
        <dbReference type="ChEBI" id="CHEBI:29105"/>
    </cofactor>
</comment>
<name>A0A238Y0X2_9BACT</name>
<dbReference type="InterPro" id="IPR050072">
    <property type="entry name" value="Peptidase_M20A"/>
</dbReference>
<reference evidence="9" key="1">
    <citation type="submission" date="2017-06" db="EMBL/GenBank/DDBJ databases">
        <authorList>
            <person name="Varghese N."/>
            <person name="Submissions S."/>
        </authorList>
    </citation>
    <scope>NUCLEOTIDE SEQUENCE [LARGE SCALE GENOMIC DNA]</scope>
    <source>
        <strain evidence="9">DSM 15668</strain>
    </source>
</reference>
<keyword evidence="5" id="KW-0170">Cobalt</keyword>
<keyword evidence="4" id="KW-0862">Zinc</keyword>
<protein>
    <recommendedName>
        <fullName evidence="6">Succinyl-diaminopimelate desuccinylase</fullName>
        <ecNumber evidence="6">3.5.1.18</ecNumber>
    </recommendedName>
</protein>
<dbReference type="Pfam" id="PF07687">
    <property type="entry name" value="M20_dimer"/>
    <property type="match status" value="1"/>
</dbReference>